<keyword evidence="4" id="KW-1185">Reference proteome</keyword>
<dbReference type="NCBIfam" id="TIGR01353">
    <property type="entry name" value="dGTP_triPase"/>
    <property type="match status" value="1"/>
</dbReference>
<gene>
    <name evidence="3" type="ORF">SAMN05421640_0507</name>
</gene>
<name>A0A239F5Q6_EKHLU</name>
<dbReference type="InterPro" id="IPR006674">
    <property type="entry name" value="HD_domain"/>
</dbReference>
<dbReference type="Pfam" id="PF01966">
    <property type="entry name" value="HD"/>
    <property type="match status" value="1"/>
</dbReference>
<evidence type="ECO:0000313" key="4">
    <source>
        <dbReference type="Proteomes" id="UP000198393"/>
    </source>
</evidence>
<protein>
    <submittedName>
        <fullName evidence="3">dGTPase</fullName>
    </submittedName>
</protein>
<dbReference type="Proteomes" id="UP000198393">
    <property type="component" value="Unassembled WGS sequence"/>
</dbReference>
<dbReference type="RefSeq" id="WP_089355272.1">
    <property type="nucleotide sequence ID" value="NZ_FZPD01000001.1"/>
</dbReference>
<keyword evidence="1" id="KW-0378">Hydrolase</keyword>
<dbReference type="GO" id="GO:0006203">
    <property type="term" value="P:dGTP catabolic process"/>
    <property type="evidence" value="ECO:0007669"/>
    <property type="project" value="TreeGrafter"/>
</dbReference>
<dbReference type="AlphaFoldDB" id="A0A239F5Q6"/>
<dbReference type="SMART" id="SM00471">
    <property type="entry name" value="HDc"/>
    <property type="match status" value="1"/>
</dbReference>
<dbReference type="InterPro" id="IPR027432">
    <property type="entry name" value="dGTP_triphosphohydrolase_C"/>
</dbReference>
<dbReference type="InterPro" id="IPR023293">
    <property type="entry name" value="dGTP_triP_hydro_central_sf"/>
</dbReference>
<dbReference type="Gene3D" id="1.10.3210.10">
    <property type="entry name" value="Hypothetical protein af1432"/>
    <property type="match status" value="1"/>
</dbReference>
<evidence type="ECO:0000259" key="2">
    <source>
        <dbReference type="SMART" id="SM00471"/>
    </source>
</evidence>
<sequence length="443" mass="49857">MNWLQLLSHKRPGETKTVAHDQTRSRFEQDYDRIIFSHPFRKLQDKTQVFPLPEDDFVHTRLTHSLEVSVVGRSLAKIAGNYLLEKYPELQEEGYSVNDFGGIVGAACLAHDLGNPPFGHSGEDSISSFFLTNKKGQFFKEKVTSKEWQDLITFEGNAQGLRILNSKGNGGLKLTYATLGAFTKYPISSSCEKEEGRKSQKKFGYYQCNANLFKEMADEMELASNGESKWCRHPLAFLVEAADDICYHIIDLEDGCRLGLVPFETVKELLAEIIGDSYSEEKVQKIASQHERLGTLRAMAIGQLIQECSEAFIANEEAMLTGSFDTDLTSTIPSAKAMDKIIKLSIDKIYRSKLVLEKEAGGYEVIDNLIDAFATSVYAKYFDQPLPKHKSILRLLPEEYEVQLQGVNSVYDALQIVIDFISGLTDSHAVRLYKTIKGYRLPV</sequence>
<dbReference type="GO" id="GO:0008832">
    <property type="term" value="F:dGTPase activity"/>
    <property type="evidence" value="ECO:0007669"/>
    <property type="project" value="TreeGrafter"/>
</dbReference>
<dbReference type="PANTHER" id="PTHR11373:SF32">
    <property type="entry name" value="DEOXYGUANOSINETRIPHOSPHATE TRIPHOSPHOHYDROLASE"/>
    <property type="match status" value="1"/>
</dbReference>
<dbReference type="InterPro" id="IPR026875">
    <property type="entry name" value="PHydrolase_assoc_dom"/>
</dbReference>
<dbReference type="OrthoDB" id="9803619at2"/>
<dbReference type="NCBIfam" id="NF002205">
    <property type="entry name" value="PRK01096.1"/>
    <property type="match status" value="1"/>
</dbReference>
<dbReference type="Gene3D" id="1.10.3550.10">
    <property type="entry name" value="eoxyguanosinetriphosphate triphosphohydrolase domain-like"/>
    <property type="match status" value="1"/>
</dbReference>
<reference evidence="3 4" key="1">
    <citation type="submission" date="2017-06" db="EMBL/GenBank/DDBJ databases">
        <authorList>
            <person name="Kim H.J."/>
            <person name="Triplett B.A."/>
        </authorList>
    </citation>
    <scope>NUCLEOTIDE SEQUENCE [LARGE SCALE GENOMIC DNA]</scope>
    <source>
        <strain evidence="3 4">DSM 19307</strain>
    </source>
</reference>
<organism evidence="3 4">
    <name type="scientific">Ekhidna lutea</name>
    <dbReference type="NCBI Taxonomy" id="447679"/>
    <lineage>
        <taxon>Bacteria</taxon>
        <taxon>Pseudomonadati</taxon>
        <taxon>Bacteroidota</taxon>
        <taxon>Cytophagia</taxon>
        <taxon>Cytophagales</taxon>
        <taxon>Reichenbachiellaceae</taxon>
        <taxon>Ekhidna</taxon>
    </lineage>
</organism>
<evidence type="ECO:0000313" key="3">
    <source>
        <dbReference type="EMBL" id="SNS52236.1"/>
    </source>
</evidence>
<feature type="domain" description="HD/PDEase" evidence="2">
    <location>
        <begin position="57"/>
        <end position="257"/>
    </location>
</feature>
<evidence type="ECO:0000256" key="1">
    <source>
        <dbReference type="ARBA" id="ARBA00022801"/>
    </source>
</evidence>
<dbReference type="InterPro" id="IPR003607">
    <property type="entry name" value="HD/PDEase_dom"/>
</dbReference>
<dbReference type="PANTHER" id="PTHR11373">
    <property type="entry name" value="DEOXYNUCLEOSIDE TRIPHOSPHATE TRIPHOSPHOHYDROLASE"/>
    <property type="match status" value="1"/>
</dbReference>
<dbReference type="Gene3D" id="1.10.3410.10">
    <property type="entry name" value="putative deoxyguanosinetriphosphate triphosphohydrolase like domain"/>
    <property type="match status" value="1"/>
</dbReference>
<dbReference type="InterPro" id="IPR050135">
    <property type="entry name" value="dGTPase-like"/>
</dbReference>
<dbReference type="SUPFAM" id="SSF109604">
    <property type="entry name" value="HD-domain/PDEase-like"/>
    <property type="match status" value="1"/>
</dbReference>
<accession>A0A239F5Q6</accession>
<dbReference type="EMBL" id="FZPD01000001">
    <property type="protein sequence ID" value="SNS52236.1"/>
    <property type="molecule type" value="Genomic_DNA"/>
</dbReference>
<dbReference type="InterPro" id="IPR006261">
    <property type="entry name" value="dGTPase"/>
</dbReference>
<dbReference type="Pfam" id="PF13286">
    <property type="entry name" value="HD_assoc"/>
    <property type="match status" value="1"/>
</dbReference>
<proteinExistence type="predicted"/>